<proteinExistence type="predicted"/>
<comment type="caution">
    <text evidence="1">The sequence shown here is derived from an EMBL/GenBank/DDBJ whole genome shotgun (WGS) entry which is preliminary data.</text>
</comment>
<protein>
    <submittedName>
        <fullName evidence="1">Uncharacterized protein</fullName>
    </submittedName>
</protein>
<name>A0A257LTB9_UNCW3</name>
<gene>
    <name evidence="1" type="ORF">CGW93_04075</name>
</gene>
<dbReference type="AlphaFoldDB" id="A0A257LTB9"/>
<evidence type="ECO:0000313" key="2">
    <source>
        <dbReference type="Proteomes" id="UP000216312"/>
    </source>
</evidence>
<evidence type="ECO:0000313" key="1">
    <source>
        <dbReference type="EMBL" id="OYV02729.1"/>
    </source>
</evidence>
<accession>A0A257LTB9</accession>
<dbReference type="EMBL" id="NMUJ01000057">
    <property type="protein sequence ID" value="OYV02729.1"/>
    <property type="molecule type" value="Genomic_DNA"/>
</dbReference>
<dbReference type="Proteomes" id="UP000216312">
    <property type="component" value="Unassembled WGS sequence"/>
</dbReference>
<sequence length="123" mass="14167">MFDPIRRIDIFNLEDATIGGTVEKGLTNLVALLRYFVDRKEFDVINKLKEVKTLDDLMGIITEALWVARKQRGEKGRDAEDRFVPIPTEEDVQEVLDAASKDLEAIKRKLVLFALARRSYEKD</sequence>
<reference evidence="2" key="1">
    <citation type="submission" date="2017-07" db="EMBL/GenBank/DDBJ databases">
        <title>Novel pathways for hydrocarbon cycling and metabolic interdependencies in hydrothermal sediment communities.</title>
        <authorList>
            <person name="Dombrowski N."/>
            <person name="Seitz K."/>
            <person name="Teske A."/>
            <person name="Baker B."/>
        </authorList>
    </citation>
    <scope>NUCLEOTIDE SEQUENCE [LARGE SCALE GENOMIC DNA]</scope>
</reference>
<organism evidence="1 2">
    <name type="scientific">candidate division WOR-3 bacterium 4484_18</name>
    <dbReference type="NCBI Taxonomy" id="2020626"/>
    <lineage>
        <taxon>Bacteria</taxon>
        <taxon>Bacteria division WOR-3</taxon>
    </lineage>
</organism>